<reference evidence="3 4" key="1">
    <citation type="journal article" date="2014" name="Genome Announc.">
        <title>Whole-Genome Sequence of Serratia symbiotica Strain CWBI-2.3T, a Free-Living Symbiont of the Black Bean Aphid Aphis fabae.</title>
        <authorList>
            <person name="Foray V."/>
            <person name="Grigorescu A.S."/>
            <person name="Sabri A."/>
            <person name="Haubruge E."/>
            <person name="Lognay G."/>
            <person name="Francis F."/>
            <person name="Fauconnier M.L."/>
            <person name="Hance T."/>
            <person name="Thonart P."/>
        </authorList>
    </citation>
    <scope>NUCLEOTIDE SEQUENCE [LARGE SCALE GENOMIC DNA]</scope>
    <source>
        <strain evidence="3">CWBI-2.3</strain>
    </source>
</reference>
<evidence type="ECO:0000313" key="3">
    <source>
        <dbReference type="EMBL" id="QLH62455.1"/>
    </source>
</evidence>
<evidence type="ECO:0000313" key="4">
    <source>
        <dbReference type="Proteomes" id="UP000042738"/>
    </source>
</evidence>
<keyword evidence="1" id="KW-1133">Transmembrane helix</keyword>
<reference evidence="3" key="2">
    <citation type="submission" date="2014-06" db="EMBL/GenBank/DDBJ databases">
        <authorList>
            <person name="Foray V.V."/>
        </authorList>
    </citation>
    <scope>NUCLEOTIDE SEQUENCE</scope>
    <source>
        <strain evidence="3">CWBI-2.3</strain>
    </source>
</reference>
<keyword evidence="1" id="KW-0472">Membrane</keyword>
<dbReference type="GeneID" id="93735917"/>
<keyword evidence="1" id="KW-0812">Transmembrane</keyword>
<sequence length="45" mass="4916">MTGIKSNQFVVAHDKKDLRATALLCGLILRVMLVMTDMASPRGRG</sequence>
<dbReference type="RefSeq" id="WP_155814782.1">
    <property type="nucleotide sequence ID" value="NZ_AP019531.1"/>
</dbReference>
<evidence type="ECO:0000256" key="1">
    <source>
        <dbReference type="SAM" id="Phobius"/>
    </source>
</evidence>
<name>A0A455VI98_9GAMM</name>
<reference evidence="3" key="4">
    <citation type="submission" date="2020-04" db="EMBL/GenBank/DDBJ databases">
        <title>Genomic Insight into Nascent Stage of Mutualistic Insect Bacterial Symbioses through the Bacterial Symbiont Serratia symbiotica.</title>
        <authorList>
            <person name="Renoz F."/>
            <person name="Foray V."/>
            <person name="Ambroise J."/>
            <person name="Baa-Puyoulet P."/>
            <person name="Bearzatto B."/>
            <person name="Mendez G.L."/>
            <person name="Vanderpoorten A."/>
            <person name="Mahillon J."/>
            <person name="Gala J.-L."/>
            <person name="Calevro F."/>
            <person name="Hance T."/>
        </authorList>
    </citation>
    <scope>NUCLEOTIDE SEQUENCE</scope>
    <source>
        <strain evidence="3">CWBI-2.3</strain>
    </source>
</reference>
<dbReference type="Proteomes" id="UP000042738">
    <property type="component" value="Chromosome"/>
</dbReference>
<accession>A0A455VI98</accession>
<proteinExistence type="predicted"/>
<gene>
    <name evidence="2" type="ORF">SSYIS1_04720</name>
    <name evidence="3" type="ORF">SYMBAF_05215</name>
</gene>
<feature type="transmembrane region" description="Helical" evidence="1">
    <location>
        <begin position="20"/>
        <end position="39"/>
    </location>
</feature>
<evidence type="ECO:0000313" key="2">
    <source>
        <dbReference type="EMBL" id="BBI91330.1"/>
    </source>
</evidence>
<dbReference type="Proteomes" id="UP000324392">
    <property type="component" value="Chromosome"/>
</dbReference>
<organism evidence="2 5">
    <name type="scientific">Serratia symbiotica</name>
    <dbReference type="NCBI Taxonomy" id="138074"/>
    <lineage>
        <taxon>Bacteria</taxon>
        <taxon>Pseudomonadati</taxon>
        <taxon>Pseudomonadota</taxon>
        <taxon>Gammaproteobacteria</taxon>
        <taxon>Enterobacterales</taxon>
        <taxon>Yersiniaceae</taxon>
        <taxon>Serratia</taxon>
    </lineage>
</organism>
<dbReference type="AlphaFoldDB" id="A0A455VI98"/>
<dbReference type="EMBL" id="AP019531">
    <property type="protein sequence ID" value="BBI91330.1"/>
    <property type="molecule type" value="Genomic_DNA"/>
</dbReference>
<protein>
    <submittedName>
        <fullName evidence="2">Uncharacterized protein</fullName>
    </submittedName>
</protein>
<dbReference type="EMBL" id="CP050855">
    <property type="protein sequence ID" value="QLH62455.1"/>
    <property type="molecule type" value="Genomic_DNA"/>
</dbReference>
<reference evidence="2 5" key="3">
    <citation type="submission" date="2019-03" db="EMBL/GenBank/DDBJ databases">
        <title>The genome sequence of Candidatus Serratia symbiotica strain IS.</title>
        <authorList>
            <person name="Nikoh N."/>
            <person name="Koga R."/>
            <person name="Oshima K."/>
            <person name="Hattori M."/>
            <person name="Fukatsu T."/>
        </authorList>
    </citation>
    <scope>NUCLEOTIDE SEQUENCE [LARGE SCALE GENOMIC DNA]</scope>
    <source>
        <strain evidence="2 5">IS</strain>
    </source>
</reference>
<evidence type="ECO:0000313" key="5">
    <source>
        <dbReference type="Proteomes" id="UP000324392"/>
    </source>
</evidence>